<dbReference type="EMBL" id="JAUHPV010000002">
    <property type="protein sequence ID" value="MDN4472096.1"/>
    <property type="molecule type" value="Genomic_DNA"/>
</dbReference>
<dbReference type="RefSeq" id="WP_301126384.1">
    <property type="nucleotide sequence ID" value="NZ_JAUHPV010000002.1"/>
</dbReference>
<name>A0ABT8FYW6_9MICO</name>
<reference evidence="3" key="1">
    <citation type="submission" date="2023-06" db="EMBL/GenBank/DDBJ databases">
        <title>SYSU T00b26.</title>
        <authorList>
            <person name="Gao L."/>
            <person name="Fang B.-Z."/>
            <person name="Li W.-J."/>
        </authorList>
    </citation>
    <scope>NUCLEOTIDE SEQUENCE</scope>
    <source>
        <strain evidence="3">SYSU T00b26</strain>
    </source>
</reference>
<keyword evidence="2" id="KW-1133">Transmembrane helix</keyword>
<dbReference type="Proteomes" id="UP001172738">
    <property type="component" value="Unassembled WGS sequence"/>
</dbReference>
<protein>
    <submittedName>
        <fullName evidence="3">Uncharacterized protein</fullName>
    </submittedName>
</protein>
<evidence type="ECO:0000313" key="3">
    <source>
        <dbReference type="EMBL" id="MDN4472096.1"/>
    </source>
</evidence>
<accession>A0ABT8FYW6</accession>
<proteinExistence type="predicted"/>
<sequence length="612" mass="63679">MRLSDSLHGAADKAPVDGMQISAVEAARRVQRRRSLRAGGTGLLATAGVALLAVGVVAPNLGGSSGSDGADMAAGLPETAMDDAGGTMLASGFCGGTVEGLAYGDSPVTLDAALTRGDADVTAYEPAEMLSWETTTTARDDVSLGAGRPLTYAYVLWDGVVVGKYPGPDDVFTDDLFLLDLESGESYTDESGIELVNCWDGAPLPAADYELVLAQEFWSTEPIAEPTLPTDPDSTAAPEETGVPEPDLTEESVDPVEPTVEPLDPDSAVSNDNGDASSSGMADSDMGTSTDGAASSGLAADQGFRVVAEPLAFTIDGDRIEDPFAQYLGVPEPAPGPVETPDDLLTPDTARSLYEQGLTGAWDMAAGSQRVVLTNDSTQTDGDLWSRQWFGCSYEPGVDSAFPSESAVIDLVDVSAPLPSRVSVSYGWIVDGNPAIDAAVTNVSDWTLPFWDGGQPNLVLVQDGRVVAQAYPTNADRNGGIVMMEGAADSAESSLIAPEYFTDGFMSPGEAYTGTYLWRDVSTCDQIGSLAAGTYTVLDQRSIYVDSGAGYYEYDMPAVEEGAAVEGFASDGESTEGSSGAADAMPVPDPDANYDWVELTVWTSLGTVTVTT</sequence>
<keyword evidence="4" id="KW-1185">Reference proteome</keyword>
<organism evidence="3 4">
    <name type="scientific">Demequina zhanjiangensis</name>
    <dbReference type="NCBI Taxonomy" id="3051659"/>
    <lineage>
        <taxon>Bacteria</taxon>
        <taxon>Bacillati</taxon>
        <taxon>Actinomycetota</taxon>
        <taxon>Actinomycetes</taxon>
        <taxon>Micrococcales</taxon>
        <taxon>Demequinaceae</taxon>
        <taxon>Demequina</taxon>
    </lineage>
</organism>
<evidence type="ECO:0000256" key="2">
    <source>
        <dbReference type="SAM" id="Phobius"/>
    </source>
</evidence>
<evidence type="ECO:0000256" key="1">
    <source>
        <dbReference type="SAM" id="MobiDB-lite"/>
    </source>
</evidence>
<keyword evidence="2" id="KW-0472">Membrane</keyword>
<comment type="caution">
    <text evidence="3">The sequence shown here is derived from an EMBL/GenBank/DDBJ whole genome shotgun (WGS) entry which is preliminary data.</text>
</comment>
<keyword evidence="2" id="KW-0812">Transmembrane</keyword>
<evidence type="ECO:0000313" key="4">
    <source>
        <dbReference type="Proteomes" id="UP001172738"/>
    </source>
</evidence>
<feature type="region of interest" description="Disordered" evidence="1">
    <location>
        <begin position="222"/>
        <end position="296"/>
    </location>
</feature>
<feature type="transmembrane region" description="Helical" evidence="2">
    <location>
        <begin position="38"/>
        <end position="58"/>
    </location>
</feature>
<gene>
    <name evidence="3" type="ORF">QQX04_03700</name>
</gene>
<feature type="compositionally biased region" description="Low complexity" evidence="1">
    <location>
        <begin position="274"/>
        <end position="287"/>
    </location>
</feature>